<dbReference type="InterPro" id="IPR019734">
    <property type="entry name" value="TPR_rpt"/>
</dbReference>
<dbReference type="Gene3D" id="3.90.550.10">
    <property type="entry name" value="Spore Coat Polysaccharide Biosynthesis Protein SpsA, Chain A"/>
    <property type="match status" value="1"/>
</dbReference>
<dbReference type="SUPFAM" id="SSF53448">
    <property type="entry name" value="Nucleotide-diphospho-sugar transferases"/>
    <property type="match status" value="1"/>
</dbReference>
<keyword evidence="1" id="KW-0802">TPR repeat</keyword>
<name>A0ABW3DDA3_9BACL</name>
<feature type="repeat" description="TPR" evidence="1">
    <location>
        <begin position="311"/>
        <end position="344"/>
    </location>
</feature>
<dbReference type="PANTHER" id="PTHR43630:SF2">
    <property type="entry name" value="GLYCOSYLTRANSFERASE"/>
    <property type="match status" value="1"/>
</dbReference>
<keyword evidence="4" id="KW-1185">Reference proteome</keyword>
<dbReference type="Pfam" id="PF00535">
    <property type="entry name" value="Glycos_transf_2"/>
    <property type="match status" value="1"/>
</dbReference>
<evidence type="ECO:0000313" key="4">
    <source>
        <dbReference type="Proteomes" id="UP001597120"/>
    </source>
</evidence>
<proteinExistence type="predicted"/>
<gene>
    <name evidence="3" type="ORF">ACFQ03_15105</name>
</gene>
<dbReference type="CDD" id="cd02511">
    <property type="entry name" value="Beta4Glucosyltransferase"/>
    <property type="match status" value="1"/>
</dbReference>
<dbReference type="Gene3D" id="1.25.40.10">
    <property type="entry name" value="Tetratricopeptide repeat domain"/>
    <property type="match status" value="1"/>
</dbReference>
<sequence length="353" mass="41202">MKKLSLVMIVRNEEKKLERCLKSVQGSVDDIVIVDTGSDDRTLEIARTYHAKLFQYPWNNHFAEVRNYALSKSTGDWNLVLDADEWVTKGNRQQLNNFMDNQQAIGQIRITSSFFDGADSFAHCYTSRLIPRNVFYKGKIHEQIDSTLPRINCDLEVAHDGYYRTDKSERNLSLLLSEIQDYPRDPYLHYQTAKEYYRISDYENANKHYALSYSFLSGTESYYPNVVVDYLYNIMKYGNMQKGLEIVQSEESRIGDFPDFYFVCGLFYMNLVSSDITKYIYLFPQIETSYLKALEIGETSEYLTVEGTGSYAAAYNLGVFYETTGNREKAFRYYKEAEKYNYEPAKRRLADIS</sequence>
<dbReference type="InterPro" id="IPR001173">
    <property type="entry name" value="Glyco_trans_2-like"/>
</dbReference>
<comment type="caution">
    <text evidence="3">The sequence shown here is derived from an EMBL/GenBank/DDBJ whole genome shotgun (WGS) entry which is preliminary data.</text>
</comment>
<dbReference type="PANTHER" id="PTHR43630">
    <property type="entry name" value="POLY-BETA-1,6-N-ACETYL-D-GLUCOSAMINE SYNTHASE"/>
    <property type="match status" value="1"/>
</dbReference>
<dbReference type="Proteomes" id="UP001597120">
    <property type="component" value="Unassembled WGS sequence"/>
</dbReference>
<dbReference type="EC" id="2.4.-.-" evidence="3"/>
<dbReference type="GO" id="GO:0016757">
    <property type="term" value="F:glycosyltransferase activity"/>
    <property type="evidence" value="ECO:0007669"/>
    <property type="project" value="UniProtKB-KW"/>
</dbReference>
<keyword evidence="3" id="KW-0808">Transferase</keyword>
<dbReference type="RefSeq" id="WP_379289174.1">
    <property type="nucleotide sequence ID" value="NZ_JBHTIU010000048.1"/>
</dbReference>
<evidence type="ECO:0000259" key="2">
    <source>
        <dbReference type="Pfam" id="PF00535"/>
    </source>
</evidence>
<dbReference type="PROSITE" id="PS50005">
    <property type="entry name" value="TPR"/>
    <property type="match status" value="1"/>
</dbReference>
<reference evidence="4" key="1">
    <citation type="journal article" date="2019" name="Int. J. Syst. Evol. Microbiol.">
        <title>The Global Catalogue of Microorganisms (GCM) 10K type strain sequencing project: providing services to taxonomists for standard genome sequencing and annotation.</title>
        <authorList>
            <consortium name="The Broad Institute Genomics Platform"/>
            <consortium name="The Broad Institute Genome Sequencing Center for Infectious Disease"/>
            <person name="Wu L."/>
            <person name="Ma J."/>
        </authorList>
    </citation>
    <scope>NUCLEOTIDE SEQUENCE [LARGE SCALE GENOMIC DNA]</scope>
    <source>
        <strain evidence="4">CCUG 57263</strain>
    </source>
</reference>
<dbReference type="EMBL" id="JBHTIU010000048">
    <property type="protein sequence ID" value="MFD0870482.1"/>
    <property type="molecule type" value="Genomic_DNA"/>
</dbReference>
<accession>A0ABW3DDA3</accession>
<evidence type="ECO:0000313" key="3">
    <source>
        <dbReference type="EMBL" id="MFD0870482.1"/>
    </source>
</evidence>
<dbReference type="SUPFAM" id="SSF81901">
    <property type="entry name" value="HCP-like"/>
    <property type="match status" value="1"/>
</dbReference>
<organism evidence="3 4">
    <name type="scientific">Paenibacillus residui</name>
    <dbReference type="NCBI Taxonomy" id="629724"/>
    <lineage>
        <taxon>Bacteria</taxon>
        <taxon>Bacillati</taxon>
        <taxon>Bacillota</taxon>
        <taxon>Bacilli</taxon>
        <taxon>Bacillales</taxon>
        <taxon>Paenibacillaceae</taxon>
        <taxon>Paenibacillus</taxon>
    </lineage>
</organism>
<evidence type="ECO:0000256" key="1">
    <source>
        <dbReference type="PROSITE-ProRule" id="PRU00339"/>
    </source>
</evidence>
<dbReference type="InterPro" id="IPR011990">
    <property type="entry name" value="TPR-like_helical_dom_sf"/>
</dbReference>
<keyword evidence="3" id="KW-0328">Glycosyltransferase</keyword>
<protein>
    <submittedName>
        <fullName evidence="3">Glycosyltransferase</fullName>
        <ecNumber evidence="3">2.4.-.-</ecNumber>
    </submittedName>
</protein>
<feature type="domain" description="Glycosyltransferase 2-like" evidence="2">
    <location>
        <begin position="5"/>
        <end position="111"/>
    </location>
</feature>
<dbReference type="InterPro" id="IPR029044">
    <property type="entry name" value="Nucleotide-diphossugar_trans"/>
</dbReference>